<dbReference type="SUPFAM" id="SSF103657">
    <property type="entry name" value="BAR/IMD domain-like"/>
    <property type="match status" value="1"/>
</dbReference>
<accession>A0ABQ9V2W0</accession>
<feature type="region of interest" description="Disordered" evidence="1">
    <location>
        <begin position="110"/>
        <end position="183"/>
    </location>
</feature>
<feature type="compositionally biased region" description="Polar residues" evidence="1">
    <location>
        <begin position="168"/>
        <end position="183"/>
    </location>
</feature>
<protein>
    <submittedName>
        <fullName evidence="2">Uncharacterized protein</fullName>
    </submittedName>
</protein>
<proteinExistence type="predicted"/>
<evidence type="ECO:0000313" key="2">
    <source>
        <dbReference type="EMBL" id="KAK2103465.1"/>
    </source>
</evidence>
<organism evidence="2 3">
    <name type="scientific">Saguinus oedipus</name>
    <name type="common">Cotton-top tamarin</name>
    <name type="synonym">Oedipomidas oedipus</name>
    <dbReference type="NCBI Taxonomy" id="9490"/>
    <lineage>
        <taxon>Eukaryota</taxon>
        <taxon>Metazoa</taxon>
        <taxon>Chordata</taxon>
        <taxon>Craniata</taxon>
        <taxon>Vertebrata</taxon>
        <taxon>Euteleostomi</taxon>
        <taxon>Mammalia</taxon>
        <taxon>Eutheria</taxon>
        <taxon>Euarchontoglires</taxon>
        <taxon>Primates</taxon>
        <taxon>Haplorrhini</taxon>
        <taxon>Platyrrhini</taxon>
        <taxon>Cebidae</taxon>
        <taxon>Callitrichinae</taxon>
        <taxon>Saguinus</taxon>
    </lineage>
</organism>
<comment type="caution">
    <text evidence="2">The sequence shown here is derived from an EMBL/GenBank/DDBJ whole genome shotgun (WGS) entry which is preliminary data.</text>
</comment>
<dbReference type="InterPro" id="IPR027267">
    <property type="entry name" value="AH/BAR_dom_sf"/>
</dbReference>
<dbReference type="EMBL" id="JASSZA010000008">
    <property type="protein sequence ID" value="KAK2103465.1"/>
    <property type="molecule type" value="Genomic_DNA"/>
</dbReference>
<dbReference type="Gene3D" id="1.20.1270.60">
    <property type="entry name" value="Arfaptin homology (AH) domain/BAR domain"/>
    <property type="match status" value="1"/>
</dbReference>
<evidence type="ECO:0000313" key="3">
    <source>
        <dbReference type="Proteomes" id="UP001266305"/>
    </source>
</evidence>
<evidence type="ECO:0000256" key="1">
    <source>
        <dbReference type="SAM" id="MobiDB-lite"/>
    </source>
</evidence>
<dbReference type="Proteomes" id="UP001266305">
    <property type="component" value="Unassembled WGS sequence"/>
</dbReference>
<name>A0ABQ9V2W0_SAGOE</name>
<reference evidence="2 3" key="1">
    <citation type="submission" date="2023-05" db="EMBL/GenBank/DDBJ databases">
        <title>B98-5 Cell Line De Novo Hybrid Assembly: An Optical Mapping Approach.</title>
        <authorList>
            <person name="Kananen K."/>
            <person name="Auerbach J.A."/>
            <person name="Kautto E."/>
            <person name="Blachly J.S."/>
        </authorList>
    </citation>
    <scope>NUCLEOTIDE SEQUENCE [LARGE SCALE GENOMIC DNA]</scope>
    <source>
        <strain evidence="2">B95-8</strain>
        <tissue evidence="2">Cell line</tissue>
    </source>
</reference>
<sequence length="183" mass="20177">MQAGLEAGLGPVGMGARPLRALVMRVVPSIGWEGSTQTRCLLRDKGSLGASRGRGPRLRTSCPLQYEAVMDRVQKSKLSLYKKAMESKKTYEQKCRDADDAEQTFERISANGHQKQVEKPEQSQAVQGLSHRGRYVAQTASSYQAEAGRSSPHTPPYPGDTHTFHLAAQSQVRHPQSRCLQSK</sequence>
<gene>
    <name evidence="2" type="ORF">P7K49_017321</name>
</gene>
<keyword evidence="3" id="KW-1185">Reference proteome</keyword>